<dbReference type="AlphaFoldDB" id="A0A8J5XHU5"/>
<evidence type="ECO:0000313" key="2">
    <source>
        <dbReference type="Proteomes" id="UP000751190"/>
    </source>
</evidence>
<protein>
    <submittedName>
        <fullName evidence="1">Uncharacterized protein</fullName>
    </submittedName>
</protein>
<reference evidence="1" key="1">
    <citation type="submission" date="2021-05" db="EMBL/GenBank/DDBJ databases">
        <title>The genome of the haptophyte Pavlova lutheri (Diacronema luteri, Pavlovales) - a model for lipid biosynthesis in eukaryotic algae.</title>
        <authorList>
            <person name="Hulatt C.J."/>
            <person name="Posewitz M.C."/>
        </authorList>
    </citation>
    <scope>NUCLEOTIDE SEQUENCE</scope>
    <source>
        <strain evidence="1">NIVA-4/92</strain>
    </source>
</reference>
<evidence type="ECO:0000313" key="1">
    <source>
        <dbReference type="EMBL" id="KAG8469226.1"/>
    </source>
</evidence>
<gene>
    <name evidence="1" type="ORF">KFE25_007744</name>
</gene>
<name>A0A8J5XHU5_DIALT</name>
<dbReference type="Proteomes" id="UP000751190">
    <property type="component" value="Unassembled WGS sequence"/>
</dbReference>
<comment type="caution">
    <text evidence="1">The sequence shown here is derived from an EMBL/GenBank/DDBJ whole genome shotgun (WGS) entry which is preliminary data.</text>
</comment>
<keyword evidence="2" id="KW-1185">Reference proteome</keyword>
<organism evidence="1 2">
    <name type="scientific">Diacronema lutheri</name>
    <name type="common">Unicellular marine alga</name>
    <name type="synonym">Monochrysis lutheri</name>
    <dbReference type="NCBI Taxonomy" id="2081491"/>
    <lineage>
        <taxon>Eukaryota</taxon>
        <taxon>Haptista</taxon>
        <taxon>Haptophyta</taxon>
        <taxon>Pavlovophyceae</taxon>
        <taxon>Pavlovales</taxon>
        <taxon>Pavlovaceae</taxon>
        <taxon>Diacronema</taxon>
    </lineage>
</organism>
<accession>A0A8J5XHU5</accession>
<sequence length="186" mass="20113">MAPARDLNESDERVRRLEVRLDALRPELASLAQLVASFDDVVGALRERAASKADLEGAVASLKLGLRAVLEECRARVSGEVDALREELLSARHTAPPLPLPLPPPSAGTDELRAELAEVRRESAAKFNLLAQQRALDDRRIAALEAVVAAHEAQLGEQEGVWLGAMMDGSLAPRDARTSRGDVDDR</sequence>
<proteinExistence type="predicted"/>
<dbReference type="EMBL" id="JAGTXO010000003">
    <property type="protein sequence ID" value="KAG8469226.1"/>
    <property type="molecule type" value="Genomic_DNA"/>
</dbReference>